<accession>A0A9N9DF55</accession>
<evidence type="ECO:0000313" key="2">
    <source>
        <dbReference type="Proteomes" id="UP000789739"/>
    </source>
</evidence>
<reference evidence="1" key="1">
    <citation type="submission" date="2021-06" db="EMBL/GenBank/DDBJ databases">
        <authorList>
            <person name="Kallberg Y."/>
            <person name="Tangrot J."/>
            <person name="Rosling A."/>
        </authorList>
    </citation>
    <scope>NUCLEOTIDE SEQUENCE</scope>
    <source>
        <strain evidence="1">BR232B</strain>
    </source>
</reference>
<dbReference type="OrthoDB" id="2445596at2759"/>
<proteinExistence type="predicted"/>
<dbReference type="Proteomes" id="UP000789739">
    <property type="component" value="Unassembled WGS sequence"/>
</dbReference>
<name>A0A9N9DF55_9GLOM</name>
<protein>
    <submittedName>
        <fullName evidence="1">9190_t:CDS:1</fullName>
    </submittedName>
</protein>
<keyword evidence="2" id="KW-1185">Reference proteome</keyword>
<dbReference type="AlphaFoldDB" id="A0A9N9DF55"/>
<evidence type="ECO:0000313" key="1">
    <source>
        <dbReference type="EMBL" id="CAG8637843.1"/>
    </source>
</evidence>
<sequence length="108" mass="12279">MVEVEDLNSNDERLVGNLSDENIELCIYRLDTHIPTEEPLTFDEIVGLVNAEDTENTEDTIDDFDEETSPVQLKEARIGLESAFKFFEQQPNNVGIDVSDLRVFRDAS</sequence>
<organism evidence="1 2">
    <name type="scientific">Paraglomus brasilianum</name>
    <dbReference type="NCBI Taxonomy" id="144538"/>
    <lineage>
        <taxon>Eukaryota</taxon>
        <taxon>Fungi</taxon>
        <taxon>Fungi incertae sedis</taxon>
        <taxon>Mucoromycota</taxon>
        <taxon>Glomeromycotina</taxon>
        <taxon>Glomeromycetes</taxon>
        <taxon>Paraglomerales</taxon>
        <taxon>Paraglomeraceae</taxon>
        <taxon>Paraglomus</taxon>
    </lineage>
</organism>
<comment type="caution">
    <text evidence="1">The sequence shown here is derived from an EMBL/GenBank/DDBJ whole genome shotgun (WGS) entry which is preliminary data.</text>
</comment>
<dbReference type="EMBL" id="CAJVPI010002191">
    <property type="protein sequence ID" value="CAG8637843.1"/>
    <property type="molecule type" value="Genomic_DNA"/>
</dbReference>
<gene>
    <name evidence="1" type="ORF">PBRASI_LOCUS9606</name>
</gene>